<dbReference type="InterPro" id="IPR036390">
    <property type="entry name" value="WH_DNA-bd_sf"/>
</dbReference>
<keyword evidence="2" id="KW-0238">DNA-binding</keyword>
<keyword evidence="6" id="KW-1185">Reference proteome</keyword>
<evidence type="ECO:0000313" key="5">
    <source>
        <dbReference type="EMBL" id="PCS05549.1"/>
    </source>
</evidence>
<dbReference type="SMART" id="SM00347">
    <property type="entry name" value="HTH_MARR"/>
    <property type="match status" value="1"/>
</dbReference>
<dbReference type="InterPro" id="IPR036388">
    <property type="entry name" value="WH-like_DNA-bd_sf"/>
</dbReference>
<feature type="domain" description="HTH marR-type" evidence="4">
    <location>
        <begin position="4"/>
        <end position="143"/>
    </location>
</feature>
<dbReference type="SUPFAM" id="SSF46785">
    <property type="entry name" value="Winged helix' DNA-binding domain"/>
    <property type="match status" value="1"/>
</dbReference>
<dbReference type="PANTHER" id="PTHR35790:SF4">
    <property type="entry name" value="HTH-TYPE TRANSCRIPTIONAL REGULATOR PCHR"/>
    <property type="match status" value="1"/>
</dbReference>
<dbReference type="InterPro" id="IPR000835">
    <property type="entry name" value="HTH_MarR-typ"/>
</dbReference>
<dbReference type="GO" id="GO:0003677">
    <property type="term" value="F:DNA binding"/>
    <property type="evidence" value="ECO:0007669"/>
    <property type="project" value="UniProtKB-KW"/>
</dbReference>
<evidence type="ECO:0000256" key="3">
    <source>
        <dbReference type="ARBA" id="ARBA00023163"/>
    </source>
</evidence>
<dbReference type="Pfam" id="PF01047">
    <property type="entry name" value="MarR"/>
    <property type="match status" value="1"/>
</dbReference>
<comment type="caution">
    <text evidence="5">The sequence shown here is derived from an EMBL/GenBank/DDBJ whole genome shotgun (WGS) entry which is preliminary data.</text>
</comment>
<dbReference type="RefSeq" id="WP_096814940.1">
    <property type="nucleotide sequence ID" value="NZ_JXJW01000016.1"/>
</dbReference>
<accession>A0A2A5RWD6</accession>
<protein>
    <recommendedName>
        <fullName evidence="4">HTH marR-type domain-containing protein</fullName>
    </recommendedName>
</protein>
<dbReference type="Gene3D" id="1.10.10.10">
    <property type="entry name" value="Winged helix-like DNA-binding domain superfamily/Winged helix DNA-binding domain"/>
    <property type="match status" value="1"/>
</dbReference>
<reference evidence="5 6" key="1">
    <citation type="submission" date="2014-12" db="EMBL/GenBank/DDBJ databases">
        <title>Draft genome sequences of 10 type strains of Lactococcus.</title>
        <authorList>
            <person name="Sun Z."/>
            <person name="Zhong Z."/>
            <person name="Liu W."/>
            <person name="Zhang W."/>
            <person name="Zhang H."/>
        </authorList>
    </citation>
    <scope>NUCLEOTIDE SEQUENCE [LARGE SCALE GENOMIC DNA]</scope>
    <source>
        <strain evidence="5 6">DSM 6634</strain>
    </source>
</reference>
<dbReference type="PANTHER" id="PTHR35790">
    <property type="entry name" value="HTH-TYPE TRANSCRIPTIONAL REGULATOR PCHR"/>
    <property type="match status" value="1"/>
</dbReference>
<dbReference type="GO" id="GO:0003700">
    <property type="term" value="F:DNA-binding transcription factor activity"/>
    <property type="evidence" value="ECO:0007669"/>
    <property type="project" value="InterPro"/>
</dbReference>
<dbReference type="AlphaFoldDB" id="A0A2A5RWD6"/>
<sequence>MVEKKIIYEDMLAYFEKLVEQVNTLEDVGIKTRYGKKLYRAEIHLLVKIDENPNQNMSELARTSNVTRGMISQLANKLERKGVLEKRKSLLNDRDILLQITEEGKYIIALHSQFHENLNRNFINYFSNLEVDQVDVILDFLKVTETFLDNTVKSQA</sequence>
<dbReference type="InterPro" id="IPR052067">
    <property type="entry name" value="Metal_resp_HTH_trans_reg"/>
</dbReference>
<evidence type="ECO:0000259" key="4">
    <source>
        <dbReference type="PROSITE" id="PS50995"/>
    </source>
</evidence>
<proteinExistence type="predicted"/>
<name>A0A2A5RWD6_9LACT</name>
<dbReference type="Proteomes" id="UP000218282">
    <property type="component" value="Unassembled WGS sequence"/>
</dbReference>
<dbReference type="EMBL" id="JXJW01000016">
    <property type="protein sequence ID" value="PCS05549.1"/>
    <property type="molecule type" value="Genomic_DNA"/>
</dbReference>
<evidence type="ECO:0000313" key="6">
    <source>
        <dbReference type="Proteomes" id="UP000218282"/>
    </source>
</evidence>
<gene>
    <name evidence="5" type="ORF">RU86_GL000761</name>
</gene>
<organism evidence="5 6">
    <name type="scientific">Pseudolactococcus piscium</name>
    <dbReference type="NCBI Taxonomy" id="1364"/>
    <lineage>
        <taxon>Bacteria</taxon>
        <taxon>Bacillati</taxon>
        <taxon>Bacillota</taxon>
        <taxon>Bacilli</taxon>
        <taxon>Lactobacillales</taxon>
        <taxon>Streptococcaceae</taxon>
        <taxon>Pseudolactococcus</taxon>
    </lineage>
</organism>
<keyword evidence="3" id="KW-0804">Transcription</keyword>
<dbReference type="PROSITE" id="PS50995">
    <property type="entry name" value="HTH_MARR_2"/>
    <property type="match status" value="1"/>
</dbReference>
<evidence type="ECO:0000256" key="2">
    <source>
        <dbReference type="ARBA" id="ARBA00023125"/>
    </source>
</evidence>
<evidence type="ECO:0000256" key="1">
    <source>
        <dbReference type="ARBA" id="ARBA00023015"/>
    </source>
</evidence>
<keyword evidence="1" id="KW-0805">Transcription regulation</keyword>